<organism evidence="3">
    <name type="scientific">Lotharella globosa</name>
    <dbReference type="NCBI Taxonomy" id="91324"/>
    <lineage>
        <taxon>Eukaryota</taxon>
        <taxon>Sar</taxon>
        <taxon>Rhizaria</taxon>
        <taxon>Cercozoa</taxon>
        <taxon>Chlorarachniophyceae</taxon>
        <taxon>Lotharella</taxon>
    </lineage>
</organism>
<feature type="transmembrane region" description="Helical" evidence="2">
    <location>
        <begin position="234"/>
        <end position="253"/>
    </location>
</feature>
<feature type="transmembrane region" description="Helical" evidence="2">
    <location>
        <begin position="359"/>
        <end position="378"/>
    </location>
</feature>
<feature type="transmembrane region" description="Helical" evidence="2">
    <location>
        <begin position="398"/>
        <end position="422"/>
    </location>
</feature>
<evidence type="ECO:0000313" key="3">
    <source>
        <dbReference type="EMBL" id="CAE0677918.1"/>
    </source>
</evidence>
<protein>
    <submittedName>
        <fullName evidence="3">Uncharacterized protein</fullName>
    </submittedName>
</protein>
<reference evidence="3" key="1">
    <citation type="submission" date="2021-01" db="EMBL/GenBank/DDBJ databases">
        <authorList>
            <person name="Corre E."/>
            <person name="Pelletier E."/>
            <person name="Niang G."/>
            <person name="Scheremetjew M."/>
            <person name="Finn R."/>
            <person name="Kale V."/>
            <person name="Holt S."/>
            <person name="Cochrane G."/>
            <person name="Meng A."/>
            <person name="Brown T."/>
            <person name="Cohen L."/>
        </authorList>
    </citation>
    <scope>NUCLEOTIDE SEQUENCE</scope>
    <source>
        <strain evidence="3">CCCM811</strain>
    </source>
</reference>
<feature type="transmembrane region" description="Helical" evidence="2">
    <location>
        <begin position="314"/>
        <end position="332"/>
    </location>
</feature>
<accession>A0A7S4DXQ9</accession>
<evidence type="ECO:0000256" key="2">
    <source>
        <dbReference type="SAM" id="Phobius"/>
    </source>
</evidence>
<dbReference type="EMBL" id="HBIV01042258">
    <property type="protein sequence ID" value="CAE0677918.1"/>
    <property type="molecule type" value="Transcribed_RNA"/>
</dbReference>
<gene>
    <name evidence="3" type="ORF">LGLO00237_LOCUS29699</name>
</gene>
<name>A0A7S4DXQ9_9EUKA</name>
<feature type="region of interest" description="Disordered" evidence="1">
    <location>
        <begin position="448"/>
        <end position="511"/>
    </location>
</feature>
<proteinExistence type="predicted"/>
<feature type="compositionally biased region" description="Basic and acidic residues" evidence="1">
    <location>
        <begin position="472"/>
        <end position="487"/>
    </location>
</feature>
<evidence type="ECO:0000256" key="1">
    <source>
        <dbReference type="SAM" id="MobiDB-lite"/>
    </source>
</evidence>
<keyword evidence="2" id="KW-1133">Transmembrane helix</keyword>
<dbReference type="AlphaFoldDB" id="A0A7S4DXQ9"/>
<keyword evidence="2" id="KW-0812">Transmembrane</keyword>
<keyword evidence="2" id="KW-0472">Membrane</keyword>
<sequence length="598" mass="68637">MTDTCCDALCVQCDENAEGVWYRDVPDNFPLFGTLNIKIHKTPDLDDRESCIGWHHYLVFHLGNQTIRTPLFNDIVEVRDKVYTMELDGKSHFLKISAHTWTWVPCLANLINGSMELPIHGMLENQGCETQMYYKHRFHKLLDGSLKFEVWLDGDIDGKESVPKGTQLKENPQHPLAAWHRGAYDAIFSAWLQGKVIWVNSFFMDQWIYICNNHLFLGIFLAHHWNPLTHRSRVVVYTVSVMMNVFALGVFFWSQRCLVPDCNQNAWDQGFCVPSEPSDSSFNKCNAPDGSGEYWCQDTDTCKRLSSTEQYQNIALAAFVAFIITKVLIFFAECRCAKWIPRTSERASWRKCLEEGGQCMMIVFITFSLVLVIIGVVLTVRSYNTHGFPDAQMWWTNFILQLFQSSIYDFAFCIFYFLPAYLCGTYEKLDIMEDDEYFYKHPELDGKEKRTQLSPTNTNKHKSPIFNQIDSKPAERKVATGEKDVELGQKSPTNKAEPQPPRTLQRKKSSRMANQINKLTGEDTEETAPRPKINKFSLERTVKTELKKLKVKVPAVAKVGGLLKVRTPEGLKILVRIPEGVVPGVSEMMIDYAVHKRG</sequence>